<dbReference type="PANTHER" id="PTHR46211:SF14">
    <property type="entry name" value="GLYCEROPHOSPHODIESTER PHOSPHODIESTERASE"/>
    <property type="match status" value="1"/>
</dbReference>
<protein>
    <submittedName>
        <fullName evidence="3">Glycerophosphodiester phosphodiesterase family protein</fullName>
    </submittedName>
</protein>
<dbReference type="Gene3D" id="3.20.20.190">
    <property type="entry name" value="Phosphatidylinositol (PI) phosphodiesterase"/>
    <property type="match status" value="1"/>
</dbReference>
<feature type="domain" description="GP-PDE" evidence="2">
    <location>
        <begin position="46"/>
        <end position="347"/>
    </location>
</feature>
<dbReference type="Pfam" id="PF03009">
    <property type="entry name" value="GDPD"/>
    <property type="match status" value="1"/>
</dbReference>
<evidence type="ECO:0000256" key="1">
    <source>
        <dbReference type="SAM" id="SignalP"/>
    </source>
</evidence>
<reference evidence="4" key="1">
    <citation type="journal article" date="2019" name="Int. J. Syst. Evol. Microbiol.">
        <title>The Global Catalogue of Microorganisms (GCM) 10K type strain sequencing project: providing services to taxonomists for standard genome sequencing and annotation.</title>
        <authorList>
            <consortium name="The Broad Institute Genomics Platform"/>
            <consortium name="The Broad Institute Genome Sequencing Center for Infectious Disease"/>
            <person name="Wu L."/>
            <person name="Ma J."/>
        </authorList>
    </citation>
    <scope>NUCLEOTIDE SEQUENCE [LARGE SCALE GENOMIC DNA]</scope>
    <source>
        <strain evidence="4">JCM 9371</strain>
    </source>
</reference>
<gene>
    <name evidence="3" type="ORF">ACFQZM_40330</name>
</gene>
<dbReference type="EMBL" id="JBHTGP010000018">
    <property type="protein sequence ID" value="MFD0690795.1"/>
    <property type="molecule type" value="Genomic_DNA"/>
</dbReference>
<proteinExistence type="predicted"/>
<dbReference type="SUPFAM" id="SSF51695">
    <property type="entry name" value="PLC-like phosphodiesterases"/>
    <property type="match status" value="1"/>
</dbReference>
<keyword evidence="1" id="KW-0732">Signal</keyword>
<keyword evidence="4" id="KW-1185">Reference proteome</keyword>
<feature type="chain" id="PRO_5045850739" evidence="1">
    <location>
        <begin position="28"/>
        <end position="361"/>
    </location>
</feature>
<dbReference type="Proteomes" id="UP001597063">
    <property type="component" value="Unassembled WGS sequence"/>
</dbReference>
<dbReference type="InterPro" id="IPR030395">
    <property type="entry name" value="GP_PDE_dom"/>
</dbReference>
<accession>A0ABW2Y1S4</accession>
<name>A0ABW2Y1S4_9ACTN</name>
<evidence type="ECO:0000313" key="3">
    <source>
        <dbReference type="EMBL" id="MFD0690795.1"/>
    </source>
</evidence>
<organism evidence="3 4">
    <name type="scientific">Actinomadura fibrosa</name>
    <dbReference type="NCBI Taxonomy" id="111802"/>
    <lineage>
        <taxon>Bacteria</taxon>
        <taxon>Bacillati</taxon>
        <taxon>Actinomycetota</taxon>
        <taxon>Actinomycetes</taxon>
        <taxon>Streptosporangiales</taxon>
        <taxon>Thermomonosporaceae</taxon>
        <taxon>Actinomadura</taxon>
    </lineage>
</organism>
<dbReference type="InterPro" id="IPR017946">
    <property type="entry name" value="PLC-like_Pdiesterase_TIM-brl"/>
</dbReference>
<dbReference type="PROSITE" id="PS50007">
    <property type="entry name" value="PIPLC_X_DOMAIN"/>
    <property type="match status" value="1"/>
</dbReference>
<feature type="signal peptide" evidence="1">
    <location>
        <begin position="1"/>
        <end position="27"/>
    </location>
</feature>
<dbReference type="PROSITE" id="PS51704">
    <property type="entry name" value="GP_PDE"/>
    <property type="match status" value="1"/>
</dbReference>
<sequence length="361" mass="39059">MVRHRTARTIGLTAALAGTALAGTAFAGPALAGPASAAGGRHARAFDLQAHRGGIGLVVESTLPAFANALELGVSTLELDVQITEDGQAVVTHDRKVDPNKCQVTGPATPGDPEYPYTGKYVNTLTLKQVRTLDCGSRPLPAFPGQKAAPGARMPLLSEVFGLVRRYRAHGVKLNVETKVEAGAPAETAPREQFVQVTAKEIRRAHLLRQVTIQSFDWGSLMRMRQVEPRLPLVALTNYDFLQTGQPGRSPWLGGIDIDDFGGDPLKAVKSFGASAFSPVHGFPQDGKVTDPSYRPYVTRQMVAEAHRLGLKVIPWTVDDQPTMNKLIDDGVDGLITDYPDRLRGVLAERGFRLPRAYRAR</sequence>
<comment type="caution">
    <text evidence="3">The sequence shown here is derived from an EMBL/GenBank/DDBJ whole genome shotgun (WGS) entry which is preliminary data.</text>
</comment>
<dbReference type="PANTHER" id="PTHR46211">
    <property type="entry name" value="GLYCEROPHOSPHORYL DIESTER PHOSPHODIESTERASE"/>
    <property type="match status" value="1"/>
</dbReference>
<evidence type="ECO:0000313" key="4">
    <source>
        <dbReference type="Proteomes" id="UP001597063"/>
    </source>
</evidence>
<evidence type="ECO:0000259" key="2">
    <source>
        <dbReference type="PROSITE" id="PS51704"/>
    </source>
</evidence>
<dbReference type="RefSeq" id="WP_131762444.1">
    <property type="nucleotide sequence ID" value="NZ_CAACUY010000228.1"/>
</dbReference>